<dbReference type="InterPro" id="IPR015847">
    <property type="entry name" value="ExoRNase_PH_dom2"/>
</dbReference>
<evidence type="ECO:0000313" key="10">
    <source>
        <dbReference type="EMBL" id="KAG9319218.1"/>
    </source>
</evidence>
<dbReference type="InterPro" id="IPR027408">
    <property type="entry name" value="PNPase/RNase_PH_dom_sf"/>
</dbReference>
<reference evidence="10" key="1">
    <citation type="submission" date="2021-07" db="EMBL/GenBank/DDBJ databases">
        <title>Draft genome of Mortierella alpina, strain LL118, isolated from an aspen leaf litter sample.</title>
        <authorList>
            <person name="Yang S."/>
            <person name="Vinatzer B.A."/>
        </authorList>
    </citation>
    <scope>NUCLEOTIDE SEQUENCE</scope>
    <source>
        <strain evidence="10">LL118</strain>
    </source>
</reference>
<protein>
    <recommendedName>
        <fullName evidence="6">Ribosomal RNA-processing protein 42</fullName>
    </recommendedName>
</protein>
<gene>
    <name evidence="10" type="ORF">KVV02_003764</name>
</gene>
<evidence type="ECO:0000256" key="7">
    <source>
        <dbReference type="SAM" id="MobiDB-lite"/>
    </source>
</evidence>
<feature type="compositionally biased region" description="Low complexity" evidence="7">
    <location>
        <begin position="169"/>
        <end position="198"/>
    </location>
</feature>
<dbReference type="GO" id="GO:0000176">
    <property type="term" value="C:nuclear exosome (RNase complex)"/>
    <property type="evidence" value="ECO:0007669"/>
    <property type="project" value="TreeGrafter"/>
</dbReference>
<evidence type="ECO:0000256" key="4">
    <source>
        <dbReference type="ARBA" id="ARBA00022490"/>
    </source>
</evidence>
<dbReference type="Pfam" id="PF01138">
    <property type="entry name" value="RNase_PH"/>
    <property type="match status" value="1"/>
</dbReference>
<feature type="domain" description="Exoribonuclease phosphorolytic" evidence="9">
    <location>
        <begin position="282"/>
        <end position="346"/>
    </location>
</feature>
<dbReference type="SUPFAM" id="SSF54211">
    <property type="entry name" value="Ribosomal protein S5 domain 2-like"/>
    <property type="match status" value="1"/>
</dbReference>
<dbReference type="GO" id="GO:0071038">
    <property type="term" value="P:TRAMP-dependent tRNA surveillance pathway"/>
    <property type="evidence" value="ECO:0007669"/>
    <property type="project" value="TreeGrafter"/>
</dbReference>
<dbReference type="InterPro" id="IPR036345">
    <property type="entry name" value="ExoRNase_PH_dom2_sf"/>
</dbReference>
<name>A0A9P7ZW31_MORAP</name>
<dbReference type="EMBL" id="JAIFTL010000540">
    <property type="protein sequence ID" value="KAG9319218.1"/>
    <property type="molecule type" value="Genomic_DNA"/>
</dbReference>
<evidence type="ECO:0000259" key="9">
    <source>
        <dbReference type="Pfam" id="PF03725"/>
    </source>
</evidence>
<feature type="domain" description="Exoribonuclease phosphorolytic" evidence="8">
    <location>
        <begin position="79"/>
        <end position="251"/>
    </location>
</feature>
<dbReference type="PANTHER" id="PTHR11097">
    <property type="entry name" value="EXOSOME COMPLEX EXONUCLEASE RIBOSOMAL RNA PROCESSING PROTEIN"/>
    <property type="match status" value="1"/>
</dbReference>
<evidence type="ECO:0000259" key="8">
    <source>
        <dbReference type="Pfam" id="PF01138"/>
    </source>
</evidence>
<dbReference type="GO" id="GO:0005730">
    <property type="term" value="C:nucleolus"/>
    <property type="evidence" value="ECO:0007669"/>
    <property type="project" value="UniProtKB-SubCell"/>
</dbReference>
<dbReference type="Pfam" id="PF03725">
    <property type="entry name" value="RNase_PH_C"/>
    <property type="match status" value="1"/>
</dbReference>
<keyword evidence="4" id="KW-0963">Cytoplasm</keyword>
<proteinExistence type="inferred from homology"/>
<dbReference type="GO" id="GO:0034475">
    <property type="term" value="P:U4 snRNA 3'-end processing"/>
    <property type="evidence" value="ECO:0007669"/>
    <property type="project" value="TreeGrafter"/>
</dbReference>
<dbReference type="GO" id="GO:0034476">
    <property type="term" value="P:U5 snRNA 3'-end processing"/>
    <property type="evidence" value="ECO:0007669"/>
    <property type="project" value="TreeGrafter"/>
</dbReference>
<dbReference type="GO" id="GO:0016075">
    <property type="term" value="P:rRNA catabolic process"/>
    <property type="evidence" value="ECO:0007669"/>
    <property type="project" value="TreeGrafter"/>
</dbReference>
<comment type="caution">
    <text evidence="10">The sequence shown here is derived from an EMBL/GenBank/DDBJ whole genome shotgun (WGS) entry which is preliminary data.</text>
</comment>
<dbReference type="GO" id="GO:0000467">
    <property type="term" value="P:exonucleolytic trimming to generate mature 3'-end of 5.8S rRNA from tricistronic rRNA transcript (SSU-rRNA, 5.8S rRNA, LSU-rRNA)"/>
    <property type="evidence" value="ECO:0007669"/>
    <property type="project" value="TreeGrafter"/>
</dbReference>
<dbReference type="InterPro" id="IPR050590">
    <property type="entry name" value="Exosome_comp_Rrp42_subfam"/>
</dbReference>
<comment type="subcellular location">
    <subcellularLocation>
        <location evidence="1">Cytoplasm</location>
    </subcellularLocation>
    <subcellularLocation>
        <location evidence="2">Nucleus</location>
        <location evidence="2">Nucleolus</location>
    </subcellularLocation>
</comment>
<dbReference type="PANTHER" id="PTHR11097:SF8">
    <property type="entry name" value="EXOSOME COMPLEX COMPONENT RRP42"/>
    <property type="match status" value="1"/>
</dbReference>
<sequence>MVDMAHKKVRWVMEQSQHSTNFQNTGIFVLSANLIPYPLSNTHRPTAAMLSLISPAERDYILKGIECNIRADGRQRSDYREVTLETGVVSQTSGSARIRIAGGTDVLVSVKAEIGPVLVDPETGDGADKGQIICNVECAPSASQQFEGRGADELNNELTQMMSRFLSHSGPTASSFPSTTSSSSTASGSEASTTAKTTSGAGGINLSKLCIIPGQQCWILYVDALVLDYGGNLMDAIFMGTRAAIYDTQIPKTEVQDLGDGQFEFEVLDDAEDTEEVEGREDMPICVTLNKIGARHIVDATPLEELCTEAKLTVAVNRSGELCGLQKGYDGGIEPSLLLEMIQSGKTMGQSLIKQLDASIKKEADSDLSKRQRGEPVHKLGFFAQ</sequence>
<evidence type="ECO:0000313" key="11">
    <source>
        <dbReference type="Proteomes" id="UP000717515"/>
    </source>
</evidence>
<evidence type="ECO:0000256" key="5">
    <source>
        <dbReference type="ARBA" id="ARBA00022835"/>
    </source>
</evidence>
<feature type="region of interest" description="Disordered" evidence="7">
    <location>
        <begin position="168"/>
        <end position="198"/>
    </location>
</feature>
<evidence type="ECO:0000256" key="2">
    <source>
        <dbReference type="ARBA" id="ARBA00004604"/>
    </source>
</evidence>
<dbReference type="GO" id="GO:0071028">
    <property type="term" value="P:nuclear mRNA surveillance"/>
    <property type="evidence" value="ECO:0007669"/>
    <property type="project" value="TreeGrafter"/>
</dbReference>
<dbReference type="GO" id="GO:0035925">
    <property type="term" value="F:mRNA 3'-UTR AU-rich region binding"/>
    <property type="evidence" value="ECO:0007669"/>
    <property type="project" value="TreeGrafter"/>
</dbReference>
<evidence type="ECO:0000256" key="6">
    <source>
        <dbReference type="ARBA" id="ARBA00042523"/>
    </source>
</evidence>
<dbReference type="GO" id="GO:0000177">
    <property type="term" value="C:cytoplasmic exosome (RNase complex)"/>
    <property type="evidence" value="ECO:0007669"/>
    <property type="project" value="TreeGrafter"/>
</dbReference>
<organism evidence="10 11">
    <name type="scientific">Mortierella alpina</name>
    <name type="common">Oleaginous fungus</name>
    <name type="synonym">Mortierella renispora</name>
    <dbReference type="NCBI Taxonomy" id="64518"/>
    <lineage>
        <taxon>Eukaryota</taxon>
        <taxon>Fungi</taxon>
        <taxon>Fungi incertae sedis</taxon>
        <taxon>Mucoromycota</taxon>
        <taxon>Mortierellomycotina</taxon>
        <taxon>Mortierellomycetes</taxon>
        <taxon>Mortierellales</taxon>
        <taxon>Mortierellaceae</taxon>
        <taxon>Mortierella</taxon>
    </lineage>
</organism>
<dbReference type="InterPro" id="IPR020568">
    <property type="entry name" value="Ribosomal_Su5_D2-typ_SF"/>
</dbReference>
<dbReference type="SUPFAM" id="SSF55666">
    <property type="entry name" value="Ribonuclease PH domain 2-like"/>
    <property type="match status" value="1"/>
</dbReference>
<dbReference type="Gene3D" id="3.30.230.70">
    <property type="entry name" value="GHMP Kinase, N-terminal domain"/>
    <property type="match status" value="1"/>
</dbReference>
<dbReference type="Proteomes" id="UP000717515">
    <property type="component" value="Unassembled WGS sequence"/>
</dbReference>
<keyword evidence="5" id="KW-0271">Exosome</keyword>
<dbReference type="CDD" id="cd11367">
    <property type="entry name" value="RNase_PH_RRP42"/>
    <property type="match status" value="1"/>
</dbReference>
<dbReference type="InterPro" id="IPR001247">
    <property type="entry name" value="ExoRNase_PH_dom1"/>
</dbReference>
<accession>A0A9P7ZW31</accession>
<evidence type="ECO:0000256" key="3">
    <source>
        <dbReference type="ARBA" id="ARBA00006678"/>
    </source>
</evidence>
<comment type="similarity">
    <text evidence="3">Belongs to the RNase PH family.</text>
</comment>
<dbReference type="AlphaFoldDB" id="A0A9P7ZW31"/>
<dbReference type="GO" id="GO:0034473">
    <property type="term" value="P:U1 snRNA 3'-end processing"/>
    <property type="evidence" value="ECO:0007669"/>
    <property type="project" value="TreeGrafter"/>
</dbReference>
<evidence type="ECO:0000256" key="1">
    <source>
        <dbReference type="ARBA" id="ARBA00004496"/>
    </source>
</evidence>
<dbReference type="GO" id="GO:0071035">
    <property type="term" value="P:nuclear polyadenylation-dependent rRNA catabolic process"/>
    <property type="evidence" value="ECO:0007669"/>
    <property type="project" value="TreeGrafter"/>
</dbReference>